<keyword evidence="1" id="KW-1133">Transmembrane helix</keyword>
<keyword evidence="1" id="KW-0472">Membrane</keyword>
<feature type="transmembrane region" description="Helical" evidence="1">
    <location>
        <begin position="48"/>
        <end position="70"/>
    </location>
</feature>
<sequence>MLSNVGARLSYGSLPKAAAVARCLDIAITAGGAVTAAFLLQDDGTQRVVQGTCVALDVALVLTLFPPLGLYRLPPGRGRLRVPAALLGGWAVAQACSLGLMFMLYDTVPFSLAWFGLWTLCTGVALAAARMAGHALRGWAARARRAHRRVAIVGAGTLCGEVADRARGAQPSGYRVVDMHICGDTSTEPALQVLREFIARVRKQGIEEVWLALPLSEARATRCVLEELSDELVTVRLTSLASTRLIPSSTTGWSSAITTLIMNNPLAFFGPAATNRCAAELSRH</sequence>
<reference evidence="3" key="1">
    <citation type="submission" date="2018-06" db="EMBL/GenBank/DDBJ databases">
        <authorList>
            <person name="Feng T."/>
            <person name="Jeon C.O."/>
        </authorList>
    </citation>
    <scope>NUCLEOTIDE SEQUENCE [LARGE SCALE GENOMIC DNA]</scope>
    <source>
        <strain evidence="3">S23</strain>
    </source>
</reference>
<accession>A0A370NKH3</accession>
<feature type="transmembrane region" description="Helical" evidence="1">
    <location>
        <begin position="82"/>
        <end position="105"/>
    </location>
</feature>
<keyword evidence="3" id="KW-1185">Reference proteome</keyword>
<dbReference type="EMBL" id="QKWJ01000073">
    <property type="protein sequence ID" value="RDK06077.1"/>
    <property type="molecule type" value="Genomic_DNA"/>
</dbReference>
<keyword evidence="1" id="KW-0812">Transmembrane</keyword>
<evidence type="ECO:0000256" key="1">
    <source>
        <dbReference type="SAM" id="Phobius"/>
    </source>
</evidence>
<proteinExistence type="predicted"/>
<dbReference type="AlphaFoldDB" id="A0A370NKH3"/>
<evidence type="ECO:0000313" key="2">
    <source>
        <dbReference type="EMBL" id="RDK06077.1"/>
    </source>
</evidence>
<evidence type="ECO:0000313" key="3">
    <source>
        <dbReference type="Proteomes" id="UP000255165"/>
    </source>
</evidence>
<dbReference type="Proteomes" id="UP000255165">
    <property type="component" value="Unassembled WGS sequence"/>
</dbReference>
<protein>
    <recommendedName>
        <fullName evidence="4">Undecaprenyl-phosphate glucose phosphotransferase</fullName>
    </recommendedName>
</protein>
<gene>
    <name evidence="2" type="ORF">DN412_33535</name>
</gene>
<name>A0A370NKH3_9BURK</name>
<evidence type="ECO:0008006" key="4">
    <source>
        <dbReference type="Google" id="ProtNLM"/>
    </source>
</evidence>
<comment type="caution">
    <text evidence="2">The sequence shown here is derived from an EMBL/GenBank/DDBJ whole genome shotgun (WGS) entry which is preliminary data.</text>
</comment>
<dbReference type="Pfam" id="PF13727">
    <property type="entry name" value="CoA_binding_3"/>
    <property type="match status" value="1"/>
</dbReference>
<feature type="transmembrane region" description="Helical" evidence="1">
    <location>
        <begin position="111"/>
        <end position="129"/>
    </location>
</feature>
<dbReference type="RefSeq" id="WP_115215526.1">
    <property type="nucleotide sequence ID" value="NZ_QKWJ01000073.1"/>
</dbReference>
<organism evidence="2 3">
    <name type="scientific">Cupriavidus lacunae</name>
    <dbReference type="NCBI Taxonomy" id="2666307"/>
    <lineage>
        <taxon>Bacteria</taxon>
        <taxon>Pseudomonadati</taxon>
        <taxon>Pseudomonadota</taxon>
        <taxon>Betaproteobacteria</taxon>
        <taxon>Burkholderiales</taxon>
        <taxon>Burkholderiaceae</taxon>
        <taxon>Cupriavidus</taxon>
    </lineage>
</organism>